<organism evidence="1 2">
    <name type="scientific">Candidatus Sysuiplasma superficiale</name>
    <dbReference type="NCBI Taxonomy" id="2823368"/>
    <lineage>
        <taxon>Archaea</taxon>
        <taxon>Methanobacteriati</taxon>
        <taxon>Thermoplasmatota</taxon>
        <taxon>Thermoplasmata</taxon>
        <taxon>Candidatus Sysuiplasmatales</taxon>
        <taxon>Candidatus Sysuiplasmataceae</taxon>
        <taxon>Candidatus Sysuiplasma</taxon>
    </lineage>
</organism>
<proteinExistence type="predicted"/>
<dbReference type="AlphaFoldDB" id="A0A8J7YP29"/>
<dbReference type="EMBL" id="JAGVSJ010000007">
    <property type="protein sequence ID" value="MBX8631653.1"/>
    <property type="molecule type" value="Genomic_DNA"/>
</dbReference>
<reference evidence="1" key="1">
    <citation type="submission" date="2021-04" db="EMBL/GenBank/DDBJ databases">
        <title>Genomic insights into ecological role and evolution of a novel Thermoplasmata order Candidatus Sysuiplasmatales.</title>
        <authorList>
            <person name="Yuan Y."/>
        </authorList>
    </citation>
    <scope>NUCLEOTIDE SEQUENCE</scope>
    <source>
        <strain evidence="1">YP2-bin.285</strain>
    </source>
</reference>
<gene>
    <name evidence="1" type="ORF">J9259_03920</name>
</gene>
<dbReference type="Pfam" id="PF09821">
    <property type="entry name" value="AAA_assoc_C"/>
    <property type="match status" value="1"/>
</dbReference>
<accession>A0A8J7YP29</accession>
<comment type="caution">
    <text evidence="1">The sequence shown here is derived from an EMBL/GenBank/DDBJ whole genome shotgun (WGS) entry which is preliminary data.</text>
</comment>
<evidence type="ECO:0000313" key="1">
    <source>
        <dbReference type="EMBL" id="MBX8631653.1"/>
    </source>
</evidence>
<evidence type="ECO:0000313" key="2">
    <source>
        <dbReference type="Proteomes" id="UP000716004"/>
    </source>
</evidence>
<sequence>MESIEPNARIADLVGLLYVLNFIFKDKTDLYELEKEMEVDLDDLMPIVYTASTLGFVNATEGDISITPKGKEYIASSLKRRKEMLRGSLDNVEPFKTAISLGTFSVEKIHEELEAKGLQTYNTPSGRRDLEITLIEWGLYSGLLRKTDDGFEIQNPPRKS</sequence>
<dbReference type="Proteomes" id="UP000716004">
    <property type="component" value="Unassembled WGS sequence"/>
</dbReference>
<protein>
    <submittedName>
        <fullName evidence="1">AAA-associated domain-containing protein</fullName>
    </submittedName>
</protein>
<dbReference type="InterPro" id="IPR018632">
    <property type="entry name" value="AAA-associated_dom_C"/>
</dbReference>
<name>A0A8J7YP29_9ARCH</name>